<name>A0A814SFS8_9BILA</name>
<dbReference type="OrthoDB" id="6592184at2759"/>
<evidence type="ECO:0000313" key="1">
    <source>
        <dbReference type="EMBL" id="CAF1144375.1"/>
    </source>
</evidence>
<dbReference type="EMBL" id="CAJNOC010010930">
    <property type="protein sequence ID" value="CAF1144375.1"/>
    <property type="molecule type" value="Genomic_DNA"/>
</dbReference>
<keyword evidence="2" id="KW-1185">Reference proteome</keyword>
<comment type="caution">
    <text evidence="1">The sequence shown here is derived from an EMBL/GenBank/DDBJ whole genome shotgun (WGS) entry which is preliminary data.</text>
</comment>
<accession>A0A814SFS8</accession>
<sequence>MTLFYKPIDAFKLIEAIDLDQPLIVEWLQSKGLIPKEKKCPKCYKNMKFIKRPDSIDGFAWRCSTDSKRCSLRDGTFLENFRCDLKTFLKVIHYWALQVRQADQKEILQIERQTLITYQHQELLN</sequence>
<organism evidence="1 2">
    <name type="scientific">Brachionus calyciflorus</name>
    <dbReference type="NCBI Taxonomy" id="104777"/>
    <lineage>
        <taxon>Eukaryota</taxon>
        <taxon>Metazoa</taxon>
        <taxon>Spiralia</taxon>
        <taxon>Gnathifera</taxon>
        <taxon>Rotifera</taxon>
        <taxon>Eurotatoria</taxon>
        <taxon>Monogononta</taxon>
        <taxon>Pseudotrocha</taxon>
        <taxon>Ploima</taxon>
        <taxon>Brachionidae</taxon>
        <taxon>Brachionus</taxon>
    </lineage>
</organism>
<evidence type="ECO:0000313" key="2">
    <source>
        <dbReference type="Proteomes" id="UP000663879"/>
    </source>
</evidence>
<reference evidence="1" key="1">
    <citation type="submission" date="2021-02" db="EMBL/GenBank/DDBJ databases">
        <authorList>
            <person name="Nowell W R."/>
        </authorList>
    </citation>
    <scope>NUCLEOTIDE SEQUENCE</scope>
    <source>
        <strain evidence="1">Ploen Becks lab</strain>
    </source>
</reference>
<gene>
    <name evidence="1" type="ORF">OXX778_LOCUS23031</name>
</gene>
<proteinExistence type="predicted"/>
<protein>
    <submittedName>
        <fullName evidence="1">Uncharacterized protein</fullName>
    </submittedName>
</protein>
<dbReference type="Proteomes" id="UP000663879">
    <property type="component" value="Unassembled WGS sequence"/>
</dbReference>
<dbReference type="AlphaFoldDB" id="A0A814SFS8"/>